<sequence length="198" mass="22369">MTYTIDDLLDQLQQDVSVGDVQAFRVRVINTLRTRLWRRIGYERVGVRFVEPVNLPTNRRIELADSILTITDASLNGADWTAVEGPTDQLGPLHVLTMQRDPYGVTFPYFTGAALYVRGYRLQTDADEQALIPEACFPAAYDLCLAEVLGTQPQHPRFGERSSLQRSADTWIGRARAALTPRGEAADRTIRRYIGYHE</sequence>
<dbReference type="EMBL" id="HE796683">
    <property type="protein sequence ID" value="CCH01307.1"/>
    <property type="molecule type" value="Genomic_DNA"/>
</dbReference>
<dbReference type="STRING" id="1166018.FAES_3299"/>
<dbReference type="RefSeq" id="WP_015332406.1">
    <property type="nucleotide sequence ID" value="NC_020054.1"/>
</dbReference>
<name>I0KB04_9BACT</name>
<proteinExistence type="predicted"/>
<keyword evidence="2" id="KW-1185">Reference proteome</keyword>
<accession>I0KB04</accession>
<dbReference type="Proteomes" id="UP000011058">
    <property type="component" value="Chromosome"/>
</dbReference>
<reference evidence="1 2" key="1">
    <citation type="journal article" date="2012" name="J. Bacteriol.">
        <title>Genome Sequence of Fibrella aestuarina BUZ 2T, a Filamentous Marine Bacterium.</title>
        <authorList>
            <person name="Filippini M."/>
            <person name="Qi W."/>
            <person name="Blom J."/>
            <person name="Goesmann A."/>
            <person name="Smits T.H."/>
            <person name="Bagheri H.C."/>
        </authorList>
    </citation>
    <scope>NUCLEOTIDE SEQUENCE [LARGE SCALE GENOMIC DNA]</scope>
    <source>
        <strain evidence="2">BUZ 2T</strain>
    </source>
</reference>
<evidence type="ECO:0000313" key="1">
    <source>
        <dbReference type="EMBL" id="CCH01307.1"/>
    </source>
</evidence>
<dbReference type="HOGENOM" id="CLU_1376354_0_0_10"/>
<gene>
    <name evidence="1" type="ORF">FAES_3299</name>
</gene>
<protein>
    <submittedName>
        <fullName evidence="1">Uncharacterized protein</fullName>
    </submittedName>
</protein>
<dbReference type="KEGG" id="fae:FAES_3299"/>
<dbReference type="AlphaFoldDB" id="I0KB04"/>
<evidence type="ECO:0000313" key="2">
    <source>
        <dbReference type="Proteomes" id="UP000011058"/>
    </source>
</evidence>
<organism evidence="1 2">
    <name type="scientific">Fibrella aestuarina BUZ 2</name>
    <dbReference type="NCBI Taxonomy" id="1166018"/>
    <lineage>
        <taxon>Bacteria</taxon>
        <taxon>Pseudomonadati</taxon>
        <taxon>Bacteroidota</taxon>
        <taxon>Cytophagia</taxon>
        <taxon>Cytophagales</taxon>
        <taxon>Spirosomataceae</taxon>
        <taxon>Fibrella</taxon>
    </lineage>
</organism>